<feature type="domain" description="Topo IA-type catalytic" evidence="13">
    <location>
        <begin position="127"/>
        <end position="555"/>
    </location>
</feature>
<dbReference type="InterPro" id="IPR013824">
    <property type="entry name" value="Topo_IA_cen_sub1"/>
</dbReference>
<dbReference type="Pfam" id="PF01396">
    <property type="entry name" value="Zn_ribbon_Top1"/>
    <property type="match status" value="2"/>
</dbReference>
<dbReference type="CDD" id="cd00186">
    <property type="entry name" value="TOP1Ac"/>
    <property type="match status" value="1"/>
</dbReference>
<dbReference type="InterPro" id="IPR013826">
    <property type="entry name" value="Topo_IA_cen_sub3"/>
</dbReference>
<protein>
    <recommendedName>
        <fullName evidence="10">DNA topoisomerase 1</fullName>
        <ecNumber evidence="10">5.6.2.1</ecNumber>
    </recommendedName>
    <alternativeName>
        <fullName evidence="10">DNA topoisomerase I</fullName>
    </alternativeName>
</protein>
<keyword evidence="5" id="KW-0862">Zinc</keyword>
<keyword evidence="8 10" id="KW-0238">DNA-binding</keyword>
<dbReference type="NCBIfam" id="TIGR01051">
    <property type="entry name" value="topA_bact"/>
    <property type="match status" value="1"/>
</dbReference>
<feature type="domain" description="Toprim" evidence="12">
    <location>
        <begin position="1"/>
        <end position="111"/>
    </location>
</feature>
<evidence type="ECO:0000256" key="7">
    <source>
        <dbReference type="ARBA" id="ARBA00023029"/>
    </source>
</evidence>
<keyword evidence="7 10" id="KW-0799">Topoisomerase</keyword>
<dbReference type="InterPro" id="IPR005733">
    <property type="entry name" value="TopoI_bac-type"/>
</dbReference>
<evidence type="ECO:0000256" key="2">
    <source>
        <dbReference type="ARBA" id="ARBA00009446"/>
    </source>
</evidence>
<dbReference type="PANTHER" id="PTHR42785">
    <property type="entry name" value="DNA TOPOISOMERASE, TYPE IA, CORE"/>
    <property type="match status" value="1"/>
</dbReference>
<evidence type="ECO:0000259" key="12">
    <source>
        <dbReference type="PROSITE" id="PS50880"/>
    </source>
</evidence>
<feature type="site" description="Interaction with DNA" evidence="10">
    <location>
        <position position="153"/>
    </location>
</feature>
<gene>
    <name evidence="10" type="primary">topA</name>
    <name evidence="14" type="ORF">COU08_02065</name>
</gene>
<evidence type="ECO:0000256" key="3">
    <source>
        <dbReference type="ARBA" id="ARBA00022723"/>
    </source>
</evidence>
<dbReference type="SMART" id="SM00437">
    <property type="entry name" value="TOP1Ac"/>
    <property type="match status" value="1"/>
</dbReference>
<dbReference type="InterPro" id="IPR003602">
    <property type="entry name" value="Topo_IA_DNA-bd_dom"/>
</dbReference>
<dbReference type="GO" id="GO:0008270">
    <property type="term" value="F:zinc ion binding"/>
    <property type="evidence" value="ECO:0007669"/>
    <property type="project" value="UniProtKB-KW"/>
</dbReference>
<evidence type="ECO:0000313" key="14">
    <source>
        <dbReference type="EMBL" id="PIT92504.1"/>
    </source>
</evidence>
<dbReference type="EC" id="5.6.2.1" evidence="10"/>
<dbReference type="AlphaFoldDB" id="A0A2M6WIE7"/>
<organism evidence="14 15">
    <name type="scientific">Candidatus Harrisonbacteria bacterium CG10_big_fil_rev_8_21_14_0_10_42_17</name>
    <dbReference type="NCBI Taxonomy" id="1974584"/>
    <lineage>
        <taxon>Bacteria</taxon>
        <taxon>Candidatus Harrisoniibacteriota</taxon>
    </lineage>
</organism>
<evidence type="ECO:0000256" key="1">
    <source>
        <dbReference type="ARBA" id="ARBA00000213"/>
    </source>
</evidence>
<dbReference type="PRINTS" id="PR00417">
    <property type="entry name" value="PRTPISMRASEI"/>
</dbReference>
<comment type="catalytic activity">
    <reaction evidence="1 10">
        <text>ATP-independent breakage of single-stranded DNA, followed by passage and rejoining.</text>
        <dbReference type="EC" id="5.6.2.1"/>
    </reaction>
</comment>
<feature type="site" description="Interaction with DNA" evidence="10">
    <location>
        <position position="146"/>
    </location>
</feature>
<feature type="compositionally biased region" description="Basic and acidic residues" evidence="11">
    <location>
        <begin position="663"/>
        <end position="672"/>
    </location>
</feature>
<dbReference type="InterPro" id="IPR013825">
    <property type="entry name" value="Topo_IA_cen_sub2"/>
</dbReference>
<keyword evidence="6" id="KW-0460">Magnesium</keyword>
<dbReference type="SUPFAM" id="SSF56712">
    <property type="entry name" value="Prokaryotic type I DNA topoisomerase"/>
    <property type="match status" value="1"/>
</dbReference>
<dbReference type="Pfam" id="PF01751">
    <property type="entry name" value="Toprim"/>
    <property type="match status" value="1"/>
</dbReference>
<dbReference type="PROSITE" id="PS00396">
    <property type="entry name" value="TOPO_IA_1"/>
    <property type="match status" value="1"/>
</dbReference>
<dbReference type="SMART" id="SM00436">
    <property type="entry name" value="TOP1Bc"/>
    <property type="match status" value="1"/>
</dbReference>
<feature type="site" description="Interaction with DNA" evidence="10">
    <location>
        <position position="296"/>
    </location>
</feature>
<evidence type="ECO:0000259" key="13">
    <source>
        <dbReference type="PROSITE" id="PS52039"/>
    </source>
</evidence>
<feature type="region of interest" description="Disordered" evidence="11">
    <location>
        <begin position="659"/>
        <end position="712"/>
    </location>
</feature>
<dbReference type="GO" id="GO:0003677">
    <property type="term" value="F:DNA binding"/>
    <property type="evidence" value="ECO:0007669"/>
    <property type="project" value="UniProtKB-KW"/>
</dbReference>
<evidence type="ECO:0000256" key="8">
    <source>
        <dbReference type="ARBA" id="ARBA00023125"/>
    </source>
</evidence>
<feature type="site" description="Interaction with DNA" evidence="10">
    <location>
        <position position="138"/>
    </location>
</feature>
<sequence>MNLIIVESPTKAKTISKFLGKEYHVESSYGHIRDLPKSQFGIDVENNFEPKYIIPTKSRKAVTALKKIAAKSDEVILATDEDREGEAIAWHLLAALDLDVKKTKRIVFHEITKTAIEEALKNPRMLDERLVDAQQARRVLDRIVGYKLSPFLWKKVAKRLSAGRVQSVALRLIVDREHEIRKFKPEEYWSINALLKPEQGNENDVFESTLAKINGETLDKFHIKNGESAQSIKTELEHCKYTVQEIKEREASKNPLPPFITSTLQQESAKRLGYSAKKTMLLAQRLYESGRITYMRTDSVNLSAESLTATKAWLRSELGEQYAGSAPRVFKSKSKLAQEAHEAIRPTRVTETPKETTITDAGEKKVYTLIWERLVASQMPPAKIATTTIEIGADKETSNNPKYLLKTSGQRIIFDGYLKIWKQKIAEKEVPKLTNADSLHLVEIQPSQHFTEPPPRYSEATLIKTLEEHSIGRPSTYAPTISVIQVRNYVEKEQGRFKPTEIGEAVNEILTEHFPTIVDIDFTAKVEDEFDMIANGKGDWHKVIEAFYTPFIELLEKKYETVEKSKIADVETGELCEKCGKPMIIKFGRFGKFMACSGFPECKNAKNIGKDGEQQGPKEIGMKCPDCKEGKVVIRRVSKGRARGKHFWGCSKYPDCKYASWDDPTKPKEEKPASSGKNNSTKAKLQPKTDQPLADATDGKKEPKKKEESKEE</sequence>
<comment type="similarity">
    <text evidence="2 10">Belongs to the type IA topoisomerase family.</text>
</comment>
<comment type="caution">
    <text evidence="14">The sequence shown here is derived from an EMBL/GenBank/DDBJ whole genome shotgun (WGS) entry which is preliminary data.</text>
</comment>
<evidence type="ECO:0000256" key="9">
    <source>
        <dbReference type="ARBA" id="ARBA00023235"/>
    </source>
</evidence>
<dbReference type="Pfam" id="PF01131">
    <property type="entry name" value="Topoisom_bac"/>
    <property type="match status" value="1"/>
</dbReference>
<dbReference type="CDD" id="cd03363">
    <property type="entry name" value="TOPRIM_TopoIA_TopoI"/>
    <property type="match status" value="1"/>
</dbReference>
<dbReference type="InterPro" id="IPR013498">
    <property type="entry name" value="Topo_IA_Znf"/>
</dbReference>
<dbReference type="GO" id="GO:0003917">
    <property type="term" value="F:DNA topoisomerase type I (single strand cut, ATP-independent) activity"/>
    <property type="evidence" value="ECO:0007669"/>
    <property type="project" value="UniProtKB-UniRule"/>
</dbReference>
<feature type="site" description="Interaction with DNA" evidence="10">
    <location>
        <position position="137"/>
    </location>
</feature>
<dbReference type="InterPro" id="IPR028612">
    <property type="entry name" value="Topoisom_1_IA"/>
</dbReference>
<dbReference type="HAMAP" id="MF_00952">
    <property type="entry name" value="Topoisom_1_prok"/>
    <property type="match status" value="1"/>
</dbReference>
<dbReference type="PROSITE" id="PS50880">
    <property type="entry name" value="TOPRIM"/>
    <property type="match status" value="1"/>
</dbReference>
<dbReference type="EMBL" id="PFBA01000018">
    <property type="protein sequence ID" value="PIT92504.1"/>
    <property type="molecule type" value="Genomic_DNA"/>
</dbReference>
<feature type="site" description="Interaction with DNA" evidence="10">
    <location>
        <position position="487"/>
    </location>
</feature>
<evidence type="ECO:0000256" key="4">
    <source>
        <dbReference type="ARBA" id="ARBA00022771"/>
    </source>
</evidence>
<dbReference type="Gene3D" id="2.70.20.10">
    <property type="entry name" value="Topoisomerase I, domain 3"/>
    <property type="match status" value="1"/>
</dbReference>
<comment type="function">
    <text evidence="10">Releases the supercoiling and torsional tension of DNA, which is introduced during the DNA replication and transcription, by transiently cleaving and rejoining one strand of the DNA duplex. Introduces a single-strand break via transesterification at a target site in duplex DNA. The scissile phosphodiester is attacked by the catalytic tyrosine of the enzyme, resulting in the formation of a DNA-(5'-phosphotyrosyl)-enzyme intermediate and the expulsion of a 3'-OH DNA strand. The free DNA strand then undergoes passage around the unbroken strand, thus removing DNA supercoils. Finally, in the religation step, the DNA 3'-OH attacks the covalent intermediate to expel the active-site tyrosine and restore the DNA phosphodiester backbone.</text>
</comment>
<feature type="active site" description="O-(5'-phospho-DNA)-tyrosine intermediate" evidence="10">
    <location>
        <position position="294"/>
    </location>
</feature>
<keyword evidence="3" id="KW-0479">Metal-binding</keyword>
<dbReference type="InterPro" id="IPR023405">
    <property type="entry name" value="Topo_IA_core_domain"/>
</dbReference>
<evidence type="ECO:0000256" key="6">
    <source>
        <dbReference type="ARBA" id="ARBA00022842"/>
    </source>
</evidence>
<dbReference type="Gene3D" id="3.40.50.140">
    <property type="match status" value="1"/>
</dbReference>
<feature type="site" description="Interaction with DNA" evidence="10">
    <location>
        <position position="31"/>
    </location>
</feature>
<dbReference type="SMART" id="SM00493">
    <property type="entry name" value="TOPRIM"/>
    <property type="match status" value="1"/>
</dbReference>
<comment type="subunit">
    <text evidence="10">Monomer.</text>
</comment>
<name>A0A2M6WIE7_9BACT</name>
<feature type="region of interest" description="Interaction with DNA" evidence="10">
    <location>
        <begin position="161"/>
        <end position="166"/>
    </location>
</feature>
<accession>A0A2M6WIE7</accession>
<feature type="site" description="Interaction with DNA" evidence="10">
    <location>
        <position position="141"/>
    </location>
</feature>
<keyword evidence="4" id="KW-0863">Zinc-finger</keyword>
<dbReference type="Gene3D" id="3.30.65.10">
    <property type="entry name" value="Bacterial Topoisomerase I, domain 1"/>
    <property type="match status" value="2"/>
</dbReference>
<proteinExistence type="inferred from homology"/>
<dbReference type="PANTHER" id="PTHR42785:SF1">
    <property type="entry name" value="DNA TOPOISOMERASE"/>
    <property type="match status" value="1"/>
</dbReference>
<dbReference type="GO" id="GO:0006265">
    <property type="term" value="P:DNA topological change"/>
    <property type="evidence" value="ECO:0007669"/>
    <property type="project" value="UniProtKB-UniRule"/>
</dbReference>
<dbReference type="SUPFAM" id="SSF57783">
    <property type="entry name" value="Zinc beta-ribbon"/>
    <property type="match status" value="1"/>
</dbReference>
<dbReference type="InterPro" id="IPR006171">
    <property type="entry name" value="TOPRIM_dom"/>
</dbReference>
<keyword evidence="9 10" id="KW-0413">Isomerase</keyword>
<dbReference type="InterPro" id="IPR013497">
    <property type="entry name" value="Topo_IA_cen"/>
</dbReference>
<dbReference type="InterPro" id="IPR023406">
    <property type="entry name" value="Topo_IA_AS"/>
</dbReference>
<dbReference type="PROSITE" id="PS52039">
    <property type="entry name" value="TOPO_IA_2"/>
    <property type="match status" value="1"/>
</dbReference>
<feature type="compositionally biased region" description="Basic and acidic residues" evidence="11">
    <location>
        <begin position="697"/>
        <end position="712"/>
    </location>
</feature>
<dbReference type="InterPro" id="IPR034149">
    <property type="entry name" value="TOPRIM_TopoI"/>
</dbReference>
<evidence type="ECO:0000313" key="15">
    <source>
        <dbReference type="Proteomes" id="UP000228635"/>
    </source>
</evidence>
<dbReference type="Gene3D" id="1.10.290.10">
    <property type="entry name" value="Topoisomerase I, domain 4"/>
    <property type="match status" value="1"/>
</dbReference>
<evidence type="ECO:0000256" key="5">
    <source>
        <dbReference type="ARBA" id="ARBA00022833"/>
    </source>
</evidence>
<dbReference type="InterPro" id="IPR003601">
    <property type="entry name" value="Topo_IA_2"/>
</dbReference>
<dbReference type="Gene3D" id="1.10.460.10">
    <property type="entry name" value="Topoisomerase I, domain 2"/>
    <property type="match status" value="1"/>
</dbReference>
<dbReference type="InterPro" id="IPR000380">
    <property type="entry name" value="Topo_IA"/>
</dbReference>
<dbReference type="Proteomes" id="UP000228635">
    <property type="component" value="Unassembled WGS sequence"/>
</dbReference>
<evidence type="ECO:0000256" key="10">
    <source>
        <dbReference type="HAMAP-Rule" id="MF_00952"/>
    </source>
</evidence>
<evidence type="ECO:0000256" key="11">
    <source>
        <dbReference type="SAM" id="MobiDB-lite"/>
    </source>
</evidence>
<reference evidence="15" key="1">
    <citation type="submission" date="2017-09" db="EMBL/GenBank/DDBJ databases">
        <title>Depth-based differentiation of microbial function through sediment-hosted aquifers and enrichment of novel symbionts in the deep terrestrial subsurface.</title>
        <authorList>
            <person name="Probst A.J."/>
            <person name="Ladd B."/>
            <person name="Jarett J.K."/>
            <person name="Geller-Mcgrath D.E."/>
            <person name="Sieber C.M.K."/>
            <person name="Emerson J.B."/>
            <person name="Anantharaman K."/>
            <person name="Thomas B.C."/>
            <person name="Malmstrom R."/>
            <person name="Stieglmeier M."/>
            <person name="Klingl A."/>
            <person name="Woyke T."/>
            <person name="Ryan C.M."/>
            <person name="Banfield J.F."/>
        </authorList>
    </citation>
    <scope>NUCLEOTIDE SEQUENCE [LARGE SCALE GENOMIC DNA]</scope>
</reference>
<dbReference type="GO" id="GO:0005694">
    <property type="term" value="C:chromosome"/>
    <property type="evidence" value="ECO:0007669"/>
    <property type="project" value="InterPro"/>
</dbReference>